<feature type="compositionally biased region" description="Basic and acidic residues" evidence="1">
    <location>
        <begin position="25"/>
        <end position="34"/>
    </location>
</feature>
<gene>
    <name evidence="3" type="ORF">CRE_02003</name>
</gene>
<accession>E3LGS1</accession>
<dbReference type="SMART" id="SM00543">
    <property type="entry name" value="MIF4G"/>
    <property type="match status" value="1"/>
</dbReference>
<dbReference type="eggNOG" id="KOG0401">
    <property type="taxonomic scope" value="Eukaryota"/>
</dbReference>
<dbReference type="InParanoid" id="E3LGS1"/>
<dbReference type="KEGG" id="crq:GCK72_005067"/>
<sequence>MSSSHDHLGLVELSDPTKMSQSLGDYHETSKDGSDELELESESIRGKELKNRLRQLVDSEDTDGAYGPEFMMTTREIQKISRQSPITLSFDEIIELGLGPLTPLELRNHELRRTRKVYVMLSVQTKEGFIVTRKEKRRIIEEAKLLKAQARAKAEGSKLVICLPPSSPNAWKPLRQRAVQNVPDEEAAIRNICGNVRALLNKVTPTTKGYFIDEFLSYEISSTPKLLTAVVGVVLEKAVSDQMYCNLYVQICQAKVAQEMRLSKKSLLEDAISAKVTQVFRSSRRRKSKKQAEIRKENDSTKQKENGSMDAQKLQETRFGLVTFIGELYLNHSMEKEQITGCLWELLKSVRSRENQKRPIKKDNVSQTEVFYGLHLLEMVGKLMDKEYKYPFSNRFLKLLKASENALSNKNRFKLMELVDLKERRWRPQVSIHLKPKTIGEIREEMEKKKKYIAQKQEKKSVKSVWMTILHLPDVSSSTSS</sequence>
<dbReference type="SUPFAM" id="SSF48371">
    <property type="entry name" value="ARM repeat"/>
    <property type="match status" value="1"/>
</dbReference>
<dbReference type="GO" id="GO:0016281">
    <property type="term" value="C:eukaryotic translation initiation factor 4F complex"/>
    <property type="evidence" value="ECO:0007669"/>
    <property type="project" value="TreeGrafter"/>
</dbReference>
<dbReference type="Proteomes" id="UP000008281">
    <property type="component" value="Unassembled WGS sequence"/>
</dbReference>
<dbReference type="STRING" id="31234.E3LGS1"/>
<feature type="compositionally biased region" description="Basic and acidic residues" evidence="1">
    <location>
        <begin position="290"/>
        <end position="307"/>
    </location>
</feature>
<dbReference type="Gene3D" id="1.25.40.180">
    <property type="match status" value="1"/>
</dbReference>
<dbReference type="PANTHER" id="PTHR23253:SF78">
    <property type="entry name" value="EUKARYOTIC TRANSLATION INITIATION FACTOR 4G1, ISOFORM B-RELATED"/>
    <property type="match status" value="1"/>
</dbReference>
<evidence type="ECO:0000313" key="3">
    <source>
        <dbReference type="EMBL" id="EFO86082.1"/>
    </source>
</evidence>
<dbReference type="HOGENOM" id="CLU_638176_0_0_1"/>
<keyword evidence="4" id="KW-1185">Reference proteome</keyword>
<dbReference type="GO" id="GO:0003743">
    <property type="term" value="F:translation initiation factor activity"/>
    <property type="evidence" value="ECO:0007669"/>
    <property type="project" value="TreeGrafter"/>
</dbReference>
<dbReference type="CTD" id="9803087"/>
<evidence type="ECO:0000259" key="2">
    <source>
        <dbReference type="SMART" id="SM00543"/>
    </source>
</evidence>
<evidence type="ECO:0000256" key="1">
    <source>
        <dbReference type="SAM" id="MobiDB-lite"/>
    </source>
</evidence>
<dbReference type="Pfam" id="PF02854">
    <property type="entry name" value="MIF4G"/>
    <property type="match status" value="1"/>
</dbReference>
<dbReference type="PANTHER" id="PTHR23253">
    <property type="entry name" value="EUKARYOTIC TRANSLATION INITIATION FACTOR 4 GAMMA"/>
    <property type="match status" value="1"/>
</dbReference>
<name>E3LGS1_CAERE</name>
<evidence type="ECO:0000313" key="4">
    <source>
        <dbReference type="Proteomes" id="UP000008281"/>
    </source>
</evidence>
<organism evidence="4">
    <name type="scientific">Caenorhabditis remanei</name>
    <name type="common">Caenorhabditis vulgaris</name>
    <dbReference type="NCBI Taxonomy" id="31234"/>
    <lineage>
        <taxon>Eukaryota</taxon>
        <taxon>Metazoa</taxon>
        <taxon>Ecdysozoa</taxon>
        <taxon>Nematoda</taxon>
        <taxon>Chromadorea</taxon>
        <taxon>Rhabditida</taxon>
        <taxon>Rhabditina</taxon>
        <taxon>Rhabditomorpha</taxon>
        <taxon>Rhabditoidea</taxon>
        <taxon>Rhabditidae</taxon>
        <taxon>Peloderinae</taxon>
        <taxon>Caenorhabditis</taxon>
    </lineage>
</organism>
<feature type="region of interest" description="Disordered" evidence="1">
    <location>
        <begin position="1"/>
        <end position="40"/>
    </location>
</feature>
<feature type="domain" description="MIF4G" evidence="2">
    <location>
        <begin position="193"/>
        <end position="425"/>
    </location>
</feature>
<dbReference type="EMBL" id="DS268408">
    <property type="protein sequence ID" value="EFO86082.1"/>
    <property type="molecule type" value="Genomic_DNA"/>
</dbReference>
<dbReference type="AlphaFoldDB" id="E3LGS1"/>
<reference evidence="3" key="1">
    <citation type="submission" date="2007-07" db="EMBL/GenBank/DDBJ databases">
        <title>PCAP assembly of the Caenorhabditis remanei genome.</title>
        <authorList>
            <consortium name="The Caenorhabditis remanei Sequencing Consortium"/>
            <person name="Wilson R.K."/>
        </authorList>
    </citation>
    <scope>NUCLEOTIDE SEQUENCE [LARGE SCALE GENOMIC DNA]</scope>
    <source>
        <strain evidence="3">PB4641</strain>
    </source>
</reference>
<feature type="region of interest" description="Disordered" evidence="1">
    <location>
        <begin position="282"/>
        <end position="310"/>
    </location>
</feature>
<dbReference type="OrthoDB" id="514777at2759"/>
<dbReference type="RefSeq" id="XP_003117216.2">
    <property type="nucleotide sequence ID" value="XM_003117168.2"/>
</dbReference>
<dbReference type="InterPro" id="IPR003890">
    <property type="entry name" value="MIF4G-like_typ-3"/>
</dbReference>
<dbReference type="InterPro" id="IPR016024">
    <property type="entry name" value="ARM-type_fold"/>
</dbReference>
<dbReference type="GO" id="GO:0003729">
    <property type="term" value="F:mRNA binding"/>
    <property type="evidence" value="ECO:0007669"/>
    <property type="project" value="TreeGrafter"/>
</dbReference>
<dbReference type="OMA" id="DYHETSK"/>
<protein>
    <recommendedName>
        <fullName evidence="2">MIF4G domain-containing protein</fullName>
    </recommendedName>
</protein>
<proteinExistence type="predicted"/>
<dbReference type="GeneID" id="9803087"/>